<feature type="chain" id="PRO_5009310248" evidence="1">
    <location>
        <begin position="20"/>
        <end position="134"/>
    </location>
</feature>
<dbReference type="AlphaFoldDB" id="A0A1I7VN08"/>
<name>A0A1I7VN08_LOALO</name>
<keyword evidence="2" id="KW-1185">Reference proteome</keyword>
<evidence type="ECO:0000313" key="3">
    <source>
        <dbReference type="WBParaSite" id="EN70_4367"/>
    </source>
</evidence>
<reference evidence="2" key="1">
    <citation type="submission" date="2012-04" db="EMBL/GenBank/DDBJ databases">
        <title>The Genome Sequence of Loa loa.</title>
        <authorList>
            <consortium name="The Broad Institute Genome Sequencing Platform"/>
            <consortium name="Broad Institute Genome Sequencing Center for Infectious Disease"/>
            <person name="Nutman T.B."/>
            <person name="Fink D.L."/>
            <person name="Russ C."/>
            <person name="Young S."/>
            <person name="Zeng Q."/>
            <person name="Gargeya S."/>
            <person name="Alvarado L."/>
            <person name="Berlin A."/>
            <person name="Chapman S.B."/>
            <person name="Chen Z."/>
            <person name="Freedman E."/>
            <person name="Gellesch M."/>
            <person name="Goldberg J."/>
            <person name="Griggs A."/>
            <person name="Gujja S."/>
            <person name="Heilman E.R."/>
            <person name="Heiman D."/>
            <person name="Howarth C."/>
            <person name="Mehta T."/>
            <person name="Neiman D."/>
            <person name="Pearson M."/>
            <person name="Roberts A."/>
            <person name="Saif S."/>
            <person name="Shea T."/>
            <person name="Shenoy N."/>
            <person name="Sisk P."/>
            <person name="Stolte C."/>
            <person name="Sykes S."/>
            <person name="White J."/>
            <person name="Yandava C."/>
            <person name="Haas B."/>
            <person name="Henn M.R."/>
            <person name="Nusbaum C."/>
            <person name="Birren B."/>
        </authorList>
    </citation>
    <scope>NUCLEOTIDE SEQUENCE [LARGE SCALE GENOMIC DNA]</scope>
</reference>
<proteinExistence type="predicted"/>
<accession>A0A1I7VN08</accession>
<feature type="signal peptide" evidence="1">
    <location>
        <begin position="1"/>
        <end position="19"/>
    </location>
</feature>
<dbReference type="WBParaSite" id="EN70_4367">
    <property type="protein sequence ID" value="EN70_4367"/>
    <property type="gene ID" value="EN70_4367"/>
</dbReference>
<reference evidence="3" key="2">
    <citation type="submission" date="2016-11" db="UniProtKB">
        <authorList>
            <consortium name="WormBaseParasite"/>
        </authorList>
    </citation>
    <scope>IDENTIFICATION</scope>
</reference>
<dbReference type="STRING" id="7209.A0A1I7VN08"/>
<protein>
    <submittedName>
        <fullName evidence="3">Innexin</fullName>
    </submittedName>
</protein>
<dbReference type="Proteomes" id="UP000095285">
    <property type="component" value="Unassembled WGS sequence"/>
</dbReference>
<sequence>MHELFVISLTNFMITFVRCVQPQCREILIKFYLQGEGELNEDDCFLLKDKRRLHIYAMEFLGLDGALLLRFIDDHVGVIVTHDITIGLWQHFCRFYGDSNFYTFRGIVTSVKRSEIACSYSSPLSSTAFLSRID</sequence>
<evidence type="ECO:0000313" key="2">
    <source>
        <dbReference type="Proteomes" id="UP000095285"/>
    </source>
</evidence>
<organism evidence="2 3">
    <name type="scientific">Loa loa</name>
    <name type="common">Eye worm</name>
    <name type="synonym">Filaria loa</name>
    <dbReference type="NCBI Taxonomy" id="7209"/>
    <lineage>
        <taxon>Eukaryota</taxon>
        <taxon>Metazoa</taxon>
        <taxon>Ecdysozoa</taxon>
        <taxon>Nematoda</taxon>
        <taxon>Chromadorea</taxon>
        <taxon>Rhabditida</taxon>
        <taxon>Spirurina</taxon>
        <taxon>Spiruromorpha</taxon>
        <taxon>Filarioidea</taxon>
        <taxon>Onchocercidae</taxon>
        <taxon>Loa</taxon>
    </lineage>
</organism>
<keyword evidence="1" id="KW-0732">Signal</keyword>
<evidence type="ECO:0000256" key="1">
    <source>
        <dbReference type="SAM" id="SignalP"/>
    </source>
</evidence>